<proteinExistence type="predicted"/>
<organism evidence="1 2">
    <name type="scientific">Staphylococcus equorum</name>
    <dbReference type="NCBI Taxonomy" id="246432"/>
    <lineage>
        <taxon>Bacteria</taxon>
        <taxon>Bacillati</taxon>
        <taxon>Bacillota</taxon>
        <taxon>Bacilli</taxon>
        <taxon>Bacillales</taxon>
        <taxon>Staphylococcaceae</taxon>
        <taxon>Staphylococcus</taxon>
    </lineage>
</organism>
<reference evidence="1" key="1">
    <citation type="submission" date="2022-05" db="EMBL/GenBank/DDBJ databases">
        <title>Comparative genomics of Staphylococcus equorum isolates.</title>
        <authorList>
            <person name="Luelf R.H."/>
        </authorList>
    </citation>
    <scope>NUCLEOTIDE SEQUENCE</scope>
    <source>
        <strain evidence="1">TMW 2.2343</strain>
    </source>
</reference>
<dbReference type="EMBL" id="JAMBPX010000004">
    <property type="protein sequence ID" value="MDG0859244.1"/>
    <property type="molecule type" value="Genomic_DNA"/>
</dbReference>
<dbReference type="AlphaFoldDB" id="A0A9X4R1V8"/>
<dbReference type="Proteomes" id="UP001152302">
    <property type="component" value="Unassembled WGS sequence"/>
</dbReference>
<name>A0A9X4R1V8_9STAP</name>
<evidence type="ECO:0000313" key="1">
    <source>
        <dbReference type="EMBL" id="MDG0859244.1"/>
    </source>
</evidence>
<sequence>MNSQVLLETSSVLNELVMYSNQNVEVEFKKYNDGNVVCEFWHYSSHYQYGCQSLKFRNIDSINKMKQKLEVAKKVIAGECLIDEQLI</sequence>
<evidence type="ECO:0000313" key="2">
    <source>
        <dbReference type="Proteomes" id="UP001152302"/>
    </source>
</evidence>
<dbReference type="RefSeq" id="WP_002474255.1">
    <property type="nucleotide sequence ID" value="NZ_JAMBPX010000004.1"/>
</dbReference>
<comment type="caution">
    <text evidence="1">The sequence shown here is derived from an EMBL/GenBank/DDBJ whole genome shotgun (WGS) entry which is preliminary data.</text>
</comment>
<gene>
    <name evidence="1" type="ORF">M4L21_07890</name>
</gene>
<protein>
    <submittedName>
        <fullName evidence="1">Uncharacterized protein</fullName>
    </submittedName>
</protein>
<accession>A0A9X4R1V8</accession>